<name>A0A6A6G396_9PEZI</name>
<dbReference type="AlphaFoldDB" id="A0A6A6G396"/>
<accession>A0A6A6G396</accession>
<evidence type="ECO:0000313" key="3">
    <source>
        <dbReference type="Proteomes" id="UP000799538"/>
    </source>
</evidence>
<evidence type="ECO:0000256" key="1">
    <source>
        <dbReference type="SAM" id="MobiDB-lite"/>
    </source>
</evidence>
<evidence type="ECO:0000313" key="2">
    <source>
        <dbReference type="EMBL" id="KAF2220202.1"/>
    </source>
</evidence>
<dbReference type="Proteomes" id="UP000799538">
    <property type="component" value="Unassembled WGS sequence"/>
</dbReference>
<feature type="region of interest" description="Disordered" evidence="1">
    <location>
        <begin position="255"/>
        <end position="275"/>
    </location>
</feature>
<dbReference type="EMBL" id="ML992513">
    <property type="protein sequence ID" value="KAF2220202.1"/>
    <property type="molecule type" value="Genomic_DNA"/>
</dbReference>
<protein>
    <submittedName>
        <fullName evidence="2">Uncharacterized protein</fullName>
    </submittedName>
</protein>
<organism evidence="2 3">
    <name type="scientific">Elsinoe ampelina</name>
    <dbReference type="NCBI Taxonomy" id="302913"/>
    <lineage>
        <taxon>Eukaryota</taxon>
        <taxon>Fungi</taxon>
        <taxon>Dikarya</taxon>
        <taxon>Ascomycota</taxon>
        <taxon>Pezizomycotina</taxon>
        <taxon>Dothideomycetes</taxon>
        <taxon>Dothideomycetidae</taxon>
        <taxon>Myriangiales</taxon>
        <taxon>Elsinoaceae</taxon>
        <taxon>Elsinoe</taxon>
    </lineage>
</organism>
<gene>
    <name evidence="2" type="ORF">BDZ85DRAFT_33044</name>
</gene>
<proteinExistence type="predicted"/>
<sequence length="290" mass="31686">MRYHNPNPPIRPFPPPSQFQTFYPRRLCLLSTKRNPLSHHSPSFLPPIYPAPTSPSLCLPSITPNPSPVLNLLNSPVLNLSLCIPFLSRSTSSFKSPFSSSILTLLRRSGVPSNRLRSSFDFRSLASKKLPVRPLARLLELALGLRPSTKAAAAWASAVRLSARLRGSWGGFGELAPCSCRPFVVCSLVSSDGWREASRMVFSALRMLPWASGLTSSGLWFLPSSLLTVGMRIAPSQPSPNVMTLACLPWRMNRPSPRSRPGVPSGTSSVSPCVTSDLTVDADSLPLRWR</sequence>
<keyword evidence="3" id="KW-1185">Reference proteome</keyword>
<reference evidence="3" key="1">
    <citation type="journal article" date="2020" name="Stud. Mycol.">
        <title>101 Dothideomycetes genomes: A test case for predicting lifestyles and emergence of pathogens.</title>
        <authorList>
            <person name="Haridas S."/>
            <person name="Albert R."/>
            <person name="Binder M."/>
            <person name="Bloem J."/>
            <person name="LaButti K."/>
            <person name="Salamov A."/>
            <person name="Andreopoulos B."/>
            <person name="Baker S."/>
            <person name="Barry K."/>
            <person name="Bills G."/>
            <person name="Bluhm B."/>
            <person name="Cannon C."/>
            <person name="Castanera R."/>
            <person name="Culley D."/>
            <person name="Daum C."/>
            <person name="Ezra D."/>
            <person name="Gonzalez J."/>
            <person name="Henrissat B."/>
            <person name="Kuo A."/>
            <person name="Liang C."/>
            <person name="Lipzen A."/>
            <person name="Lutzoni F."/>
            <person name="Magnuson J."/>
            <person name="Mondo S."/>
            <person name="Nolan M."/>
            <person name="Ohm R."/>
            <person name="Pangilinan J."/>
            <person name="Park H.-J."/>
            <person name="Ramirez L."/>
            <person name="Alfaro M."/>
            <person name="Sun H."/>
            <person name="Tritt A."/>
            <person name="Yoshinaga Y."/>
            <person name="Zwiers L.-H."/>
            <person name="Turgeon B."/>
            <person name="Goodwin S."/>
            <person name="Spatafora J."/>
            <person name="Crous P."/>
            <person name="Grigoriev I."/>
        </authorList>
    </citation>
    <scope>NUCLEOTIDE SEQUENCE [LARGE SCALE GENOMIC DNA]</scope>
    <source>
        <strain evidence="3">CECT 20119</strain>
    </source>
</reference>